<reference evidence="1 2" key="1">
    <citation type="submission" date="2016-03" db="EMBL/GenBank/DDBJ databases">
        <title>Cyphomyrmex costatus WGS genome.</title>
        <authorList>
            <person name="Nygaard S."/>
            <person name="Hu H."/>
            <person name="Boomsma J."/>
            <person name="Zhang G."/>
        </authorList>
    </citation>
    <scope>NUCLEOTIDE SEQUENCE [LARGE SCALE GENOMIC DNA]</scope>
    <source>
        <strain evidence="1">MS0001</strain>
        <tissue evidence="1">Whole body</tissue>
    </source>
</reference>
<feature type="non-terminal residue" evidence="1">
    <location>
        <position position="1"/>
    </location>
</feature>
<evidence type="ECO:0000313" key="2">
    <source>
        <dbReference type="Proteomes" id="UP000078542"/>
    </source>
</evidence>
<sequence length="161" mass="18457">YYRHYHVTLPSLSVVPLAATSFNLLSRIQTTWETALVYSAKPFRIEIVLYIIYYRCSGVPFREFRKTQEAIIPRRKNILLGHTEENSLAHSFSANEVNFEALDTSRLTYEGCSAAKLTEEQQTFVNSITFYFSSMATPQMCLAHLHLISGKTDGWSGNYQE</sequence>
<dbReference type="AlphaFoldDB" id="A0A195CGR3"/>
<accession>A0A195CGR3</accession>
<gene>
    <name evidence="1" type="ORF">ALC62_09523</name>
</gene>
<organism evidence="1 2">
    <name type="scientific">Cyphomyrmex costatus</name>
    <dbReference type="NCBI Taxonomy" id="456900"/>
    <lineage>
        <taxon>Eukaryota</taxon>
        <taxon>Metazoa</taxon>
        <taxon>Ecdysozoa</taxon>
        <taxon>Arthropoda</taxon>
        <taxon>Hexapoda</taxon>
        <taxon>Insecta</taxon>
        <taxon>Pterygota</taxon>
        <taxon>Neoptera</taxon>
        <taxon>Endopterygota</taxon>
        <taxon>Hymenoptera</taxon>
        <taxon>Apocrita</taxon>
        <taxon>Aculeata</taxon>
        <taxon>Formicoidea</taxon>
        <taxon>Formicidae</taxon>
        <taxon>Myrmicinae</taxon>
        <taxon>Cyphomyrmex</taxon>
    </lineage>
</organism>
<dbReference type="Proteomes" id="UP000078542">
    <property type="component" value="Unassembled WGS sequence"/>
</dbReference>
<evidence type="ECO:0000313" key="1">
    <source>
        <dbReference type="EMBL" id="KYM99902.1"/>
    </source>
</evidence>
<proteinExistence type="predicted"/>
<keyword evidence="2" id="KW-1185">Reference proteome</keyword>
<dbReference type="EMBL" id="KQ977791">
    <property type="protein sequence ID" value="KYM99902.1"/>
    <property type="molecule type" value="Genomic_DNA"/>
</dbReference>
<name>A0A195CGR3_9HYME</name>
<protein>
    <submittedName>
        <fullName evidence="1">Uncharacterized protein</fullName>
    </submittedName>
</protein>